<evidence type="ECO:0008006" key="3">
    <source>
        <dbReference type="Google" id="ProtNLM"/>
    </source>
</evidence>
<evidence type="ECO:0000313" key="1">
    <source>
        <dbReference type="EMBL" id="SCB54278.1"/>
    </source>
</evidence>
<sequence>MCDSPDYSERRPETKGCAVCAAKFGLIRYYSWRTPLCSRKCLDRFRARRERDRRWLFRYQAA</sequence>
<dbReference type="EMBL" id="FMAI01000025">
    <property type="protein sequence ID" value="SCB54278.1"/>
    <property type="molecule type" value="Genomic_DNA"/>
</dbReference>
<accession>A0A1C3XPT6</accession>
<dbReference type="AlphaFoldDB" id="A0A1C3XPT6"/>
<organism evidence="1 2">
    <name type="scientific">Bradyrhizobium shewense</name>
    <dbReference type="NCBI Taxonomy" id="1761772"/>
    <lineage>
        <taxon>Bacteria</taxon>
        <taxon>Pseudomonadati</taxon>
        <taxon>Pseudomonadota</taxon>
        <taxon>Alphaproteobacteria</taxon>
        <taxon>Hyphomicrobiales</taxon>
        <taxon>Nitrobacteraceae</taxon>
        <taxon>Bradyrhizobium</taxon>
    </lineage>
</organism>
<name>A0A1C3XPT6_9BRAD</name>
<keyword evidence="2" id="KW-1185">Reference proteome</keyword>
<proteinExistence type="predicted"/>
<evidence type="ECO:0000313" key="2">
    <source>
        <dbReference type="Proteomes" id="UP000199184"/>
    </source>
</evidence>
<gene>
    <name evidence="1" type="ORF">GA0061098_102512</name>
</gene>
<protein>
    <recommendedName>
        <fullName evidence="3">FLZ-type domain-containing protein</fullName>
    </recommendedName>
</protein>
<reference evidence="2" key="1">
    <citation type="submission" date="2016-08" db="EMBL/GenBank/DDBJ databases">
        <authorList>
            <person name="Varghese N."/>
            <person name="Submissions Spin"/>
        </authorList>
    </citation>
    <scope>NUCLEOTIDE SEQUENCE [LARGE SCALE GENOMIC DNA]</scope>
    <source>
        <strain evidence="2">ERR11</strain>
    </source>
</reference>
<dbReference type="Proteomes" id="UP000199184">
    <property type="component" value="Unassembled WGS sequence"/>
</dbReference>